<keyword evidence="1" id="KW-0521">NADP</keyword>
<protein>
    <recommendedName>
        <fullName evidence="3">Enoyl reductase (ER) domain-containing protein</fullName>
    </recommendedName>
</protein>
<keyword evidence="2" id="KW-0560">Oxidoreductase</keyword>
<dbReference type="InterPro" id="IPR020843">
    <property type="entry name" value="ER"/>
</dbReference>
<dbReference type="GO" id="GO:0070402">
    <property type="term" value="F:NADPH binding"/>
    <property type="evidence" value="ECO:0007669"/>
    <property type="project" value="TreeGrafter"/>
</dbReference>
<organism evidence="4 5">
    <name type="scientific">Penicillium antarcticum</name>
    <dbReference type="NCBI Taxonomy" id="416450"/>
    <lineage>
        <taxon>Eukaryota</taxon>
        <taxon>Fungi</taxon>
        <taxon>Dikarya</taxon>
        <taxon>Ascomycota</taxon>
        <taxon>Pezizomycotina</taxon>
        <taxon>Eurotiomycetes</taxon>
        <taxon>Eurotiomycetidae</taxon>
        <taxon>Eurotiales</taxon>
        <taxon>Aspergillaceae</taxon>
        <taxon>Penicillium</taxon>
    </lineage>
</organism>
<accession>A0A1V6Q533</accession>
<dbReference type="SMART" id="SM00829">
    <property type="entry name" value="PKS_ER"/>
    <property type="match status" value="1"/>
</dbReference>
<keyword evidence="5" id="KW-1185">Reference proteome</keyword>
<sequence>MSETMRAIGIKGGKGPATSLFVDQIAKPTPTAGQAIVKIHAFGLNRMDLLQREGLYPLPPQAPETMGVEFSGVIESFGPDGHEDFKVGDAVLGLAYGGAYAEYIAVSTKMLVHKPSELSWEQAAGVPETWITASQALFLIGEFKSGQTVLWHAGASSVSISGIQLAKAEGAKAIYATAGSQEKIDFLEKELGVTKAFNYKTEDWAAEIQKATGGAGVDLTIDFIGATYFQGNLDVAARDSRIVLLGLMGGGKLPDGVNIAPLLFKRVRIEGSTLRSRDEDYQRKLRDTLVEHALPKFCDGTFKVFVEKVFPFEKIEEAHNLLESNTTKGKIIFYIRKVSRSAAKWTQHIHSEYLVVWAKWDVQLHTTQFLQTESVKVLEE</sequence>
<dbReference type="PANTHER" id="PTHR48106:SF18">
    <property type="entry name" value="QUINONE OXIDOREDUCTASE PIG3"/>
    <property type="match status" value="1"/>
</dbReference>
<dbReference type="Pfam" id="PF08240">
    <property type="entry name" value="ADH_N"/>
    <property type="match status" value="1"/>
</dbReference>
<name>A0A1V6Q533_9EURO</name>
<dbReference type="GO" id="GO:0016651">
    <property type="term" value="F:oxidoreductase activity, acting on NAD(P)H"/>
    <property type="evidence" value="ECO:0007669"/>
    <property type="project" value="TreeGrafter"/>
</dbReference>
<dbReference type="Gene3D" id="3.90.180.10">
    <property type="entry name" value="Medium-chain alcohol dehydrogenases, catalytic domain"/>
    <property type="match status" value="1"/>
</dbReference>
<feature type="domain" description="Enoyl reductase (ER)" evidence="3">
    <location>
        <begin position="15"/>
        <end position="333"/>
    </location>
</feature>
<gene>
    <name evidence="4" type="ORF">PENANT_c013G03135</name>
</gene>
<dbReference type="PANTHER" id="PTHR48106">
    <property type="entry name" value="QUINONE OXIDOREDUCTASE PIG3-RELATED"/>
    <property type="match status" value="1"/>
</dbReference>
<dbReference type="Pfam" id="PF00107">
    <property type="entry name" value="ADH_zinc_N"/>
    <property type="match status" value="1"/>
</dbReference>
<dbReference type="InterPro" id="IPR036291">
    <property type="entry name" value="NAD(P)-bd_dom_sf"/>
</dbReference>
<evidence type="ECO:0000313" key="5">
    <source>
        <dbReference type="Proteomes" id="UP000191672"/>
    </source>
</evidence>
<dbReference type="AlphaFoldDB" id="A0A1V6Q533"/>
<dbReference type="Gene3D" id="3.40.50.720">
    <property type="entry name" value="NAD(P)-binding Rossmann-like Domain"/>
    <property type="match status" value="1"/>
</dbReference>
<evidence type="ECO:0000313" key="4">
    <source>
        <dbReference type="EMBL" id="OQD84368.1"/>
    </source>
</evidence>
<dbReference type="InterPro" id="IPR013154">
    <property type="entry name" value="ADH-like_N"/>
</dbReference>
<dbReference type="STRING" id="416450.A0A1V6Q533"/>
<evidence type="ECO:0000256" key="2">
    <source>
        <dbReference type="ARBA" id="ARBA00023002"/>
    </source>
</evidence>
<dbReference type="SUPFAM" id="SSF51735">
    <property type="entry name" value="NAD(P)-binding Rossmann-fold domains"/>
    <property type="match status" value="1"/>
</dbReference>
<dbReference type="Proteomes" id="UP000191672">
    <property type="component" value="Unassembled WGS sequence"/>
</dbReference>
<reference evidence="5" key="1">
    <citation type="journal article" date="2017" name="Nat. Microbiol.">
        <title>Global analysis of biosynthetic gene clusters reveals vast potential of secondary metabolite production in Penicillium species.</title>
        <authorList>
            <person name="Nielsen J.C."/>
            <person name="Grijseels S."/>
            <person name="Prigent S."/>
            <person name="Ji B."/>
            <person name="Dainat J."/>
            <person name="Nielsen K.F."/>
            <person name="Frisvad J.C."/>
            <person name="Workman M."/>
            <person name="Nielsen J."/>
        </authorList>
    </citation>
    <scope>NUCLEOTIDE SEQUENCE [LARGE SCALE GENOMIC DNA]</scope>
    <source>
        <strain evidence="5">IBT 31811</strain>
    </source>
</reference>
<dbReference type="NCBIfam" id="TIGR02824">
    <property type="entry name" value="quinone_pig3"/>
    <property type="match status" value="1"/>
</dbReference>
<dbReference type="CDD" id="cd05276">
    <property type="entry name" value="p53_inducible_oxidoreductase"/>
    <property type="match status" value="1"/>
</dbReference>
<dbReference type="InterPro" id="IPR011032">
    <property type="entry name" value="GroES-like_sf"/>
</dbReference>
<evidence type="ECO:0000259" key="3">
    <source>
        <dbReference type="SMART" id="SM00829"/>
    </source>
</evidence>
<dbReference type="InterPro" id="IPR014189">
    <property type="entry name" value="Quinone_OxRdtase_PIG3"/>
</dbReference>
<comment type="caution">
    <text evidence="4">The sequence shown here is derived from an EMBL/GenBank/DDBJ whole genome shotgun (WGS) entry which is preliminary data.</text>
</comment>
<dbReference type="EMBL" id="MDYN01000013">
    <property type="protein sequence ID" value="OQD84368.1"/>
    <property type="molecule type" value="Genomic_DNA"/>
</dbReference>
<evidence type="ECO:0000256" key="1">
    <source>
        <dbReference type="ARBA" id="ARBA00022857"/>
    </source>
</evidence>
<proteinExistence type="predicted"/>
<dbReference type="InterPro" id="IPR013149">
    <property type="entry name" value="ADH-like_C"/>
</dbReference>
<dbReference type="SUPFAM" id="SSF50129">
    <property type="entry name" value="GroES-like"/>
    <property type="match status" value="1"/>
</dbReference>